<dbReference type="AlphaFoldDB" id="A0A9Q9XXE4"/>
<organism evidence="2">
    <name type="scientific">Cyprinus carpio</name>
    <name type="common">Common carp</name>
    <dbReference type="NCBI Taxonomy" id="7962"/>
    <lineage>
        <taxon>Eukaryota</taxon>
        <taxon>Metazoa</taxon>
        <taxon>Chordata</taxon>
        <taxon>Craniata</taxon>
        <taxon>Vertebrata</taxon>
        <taxon>Euteleostomi</taxon>
        <taxon>Actinopterygii</taxon>
        <taxon>Neopterygii</taxon>
        <taxon>Teleostei</taxon>
        <taxon>Ostariophysi</taxon>
        <taxon>Cypriniformes</taxon>
        <taxon>Cyprinidae</taxon>
        <taxon>Cyprininae</taxon>
        <taxon>Cyprinus</taxon>
    </lineage>
</organism>
<feature type="transmembrane region" description="Helical" evidence="1">
    <location>
        <begin position="105"/>
        <end position="127"/>
    </location>
</feature>
<name>A0A9Q9XXE4_CYPCA</name>
<keyword evidence="1" id="KW-0812">Transmembrane</keyword>
<dbReference type="PANTHER" id="PTHR33053:SF24">
    <property type="entry name" value="TRANSPOSASE DOMAIN-CONTAINING PROTEIN"/>
    <property type="match status" value="1"/>
</dbReference>
<keyword evidence="1" id="KW-0472">Membrane</keyword>
<dbReference type="PANTHER" id="PTHR33053">
    <property type="entry name" value="PROTEIN, PUTATIVE-RELATED"/>
    <property type="match status" value="1"/>
</dbReference>
<dbReference type="Proteomes" id="UP001155660">
    <property type="component" value="Unplaced"/>
</dbReference>
<dbReference type="GeneID" id="109062656"/>
<dbReference type="KEGG" id="ccar:109062656"/>
<sequence>MDYYKHSNLRRKARKRVDNLMQKIVTLPSGKEGESINQHLESHIDEPELNREGCQQDMREPLDSLIEEIVLNREGCLDMEDSIGCSGSSSVKSDHEILLGSLGDWAVRFGVSLVALSALLSILRIYFPFLPKDGRSLLKTKTDYKVEMLAGGSFHYFGIVNVVQRKFTRLLSSFPEGYEFLLQLNFDGLPLFKSSSIQFWPILGKLPRLSKKPFVIALFCGTAKPKTLSDYLKHLVQELKSISTGFVCQGKTFLLKVCSVICDAPARAFIKGIKSHTGYYGCDKCLQRGIYTNHRMTFPELTAACRTDESFRLEANEDHHLTHCPLVDTGVDMVAGFPHDYMHLVCLGVMRRLLELWVGTAGSLRTRISSLQASLISDKLLALAHHIPSEFARKPRALNERLRWKATELRQFLLFTGPIVLKGVLLPQVYDNFMLLSVAIYILVSPQYCLQLNHLAHHFLVSFVEHYGLLYGKDQVVYNIHGLVHLAGDVKVHGHLDGISGFPYENLLGELKRMIRKAHNPLPQVIRRLSEHEQRGCDFDSPIEQEPFLKSPHHDGPVPEGLLENVSQFKQLTADGVILKTSSKDDCIVIDGNVVSVQNIVSHEDKVYAMYQEYRVKEALYSYPLDSKELGIYIVSHLSPVMHCVEMVKPVQKCVRLPLGDKFAVFPLPHTD</sequence>
<gene>
    <name evidence="2" type="primary">LOC109062656</name>
</gene>
<proteinExistence type="predicted"/>
<accession>A0A9Q9XXE4</accession>
<protein>
    <submittedName>
        <fullName evidence="2">Uncharacterized protein LOC109062656</fullName>
    </submittedName>
</protein>
<evidence type="ECO:0000256" key="1">
    <source>
        <dbReference type="SAM" id="Phobius"/>
    </source>
</evidence>
<keyword evidence="1" id="KW-1133">Transmembrane helix</keyword>
<evidence type="ECO:0000313" key="2">
    <source>
        <dbReference type="RefSeq" id="XP_042609762.1"/>
    </source>
</evidence>
<dbReference type="OrthoDB" id="10036512at2759"/>
<dbReference type="RefSeq" id="XP_042609762.1">
    <property type="nucleotide sequence ID" value="XM_042753828.1"/>
</dbReference>
<reference evidence="2" key="1">
    <citation type="submission" date="2025-08" db="UniProtKB">
        <authorList>
            <consortium name="RefSeq"/>
        </authorList>
    </citation>
    <scope>IDENTIFICATION</scope>
    <source>
        <tissue evidence="2">Muscle</tissue>
    </source>
</reference>